<keyword evidence="4" id="KW-1185">Reference proteome</keyword>
<evidence type="ECO:0000256" key="1">
    <source>
        <dbReference type="SAM" id="MobiDB-lite"/>
    </source>
</evidence>
<name>A0ABT9TT23_PAENI</name>
<feature type="compositionally biased region" description="Polar residues" evidence="1">
    <location>
        <begin position="48"/>
        <end position="61"/>
    </location>
</feature>
<proteinExistence type="predicted"/>
<keyword evidence="2" id="KW-0732">Signal</keyword>
<dbReference type="RefSeq" id="WP_306878932.1">
    <property type="nucleotide sequence ID" value="NZ_JAUSSW010000010.1"/>
</dbReference>
<sequence length="148" mass="15419">MKKLIAPITLAAALALTGCGGASTAPSGAAESQAAQVAPKAPDLTGDWKQSNPNSEKSYQQATITADTITVEWVSDGGNTTSIYWVGTFVAPTEGGKAHTWTSQRDKAATDNALMASSDDTKEFKFEGDTISYKVSALGTTTTVKLKK</sequence>
<dbReference type="EMBL" id="JAUSSW010000010">
    <property type="protein sequence ID" value="MDQ0103682.1"/>
    <property type="molecule type" value="Genomic_DNA"/>
</dbReference>
<accession>A0ABT9TT23</accession>
<feature type="region of interest" description="Disordered" evidence="1">
    <location>
        <begin position="22"/>
        <end position="61"/>
    </location>
</feature>
<dbReference type="PROSITE" id="PS51257">
    <property type="entry name" value="PROKAR_LIPOPROTEIN"/>
    <property type="match status" value="1"/>
</dbReference>
<protein>
    <submittedName>
        <fullName evidence="3">Small lipoprotein YifL</fullName>
    </submittedName>
</protein>
<keyword evidence="3" id="KW-0449">Lipoprotein</keyword>
<evidence type="ECO:0000313" key="3">
    <source>
        <dbReference type="EMBL" id="MDQ0103682.1"/>
    </source>
</evidence>
<dbReference type="Proteomes" id="UP001244563">
    <property type="component" value="Unassembled WGS sequence"/>
</dbReference>
<organism evidence="3 4">
    <name type="scientific">Paenarthrobacter nicotinovorans</name>
    <name type="common">Arthrobacter nicotinovorans</name>
    <dbReference type="NCBI Taxonomy" id="29320"/>
    <lineage>
        <taxon>Bacteria</taxon>
        <taxon>Bacillati</taxon>
        <taxon>Actinomycetota</taxon>
        <taxon>Actinomycetes</taxon>
        <taxon>Micrococcales</taxon>
        <taxon>Micrococcaceae</taxon>
        <taxon>Paenarthrobacter</taxon>
    </lineage>
</organism>
<reference evidence="3 4" key="1">
    <citation type="submission" date="2023-07" db="EMBL/GenBank/DDBJ databases">
        <title>Sorghum-associated microbial communities from plants grown in Nebraska, USA.</title>
        <authorList>
            <person name="Schachtman D."/>
        </authorList>
    </citation>
    <scope>NUCLEOTIDE SEQUENCE [LARGE SCALE GENOMIC DNA]</scope>
    <source>
        <strain evidence="3 4">CC523</strain>
    </source>
</reference>
<gene>
    <name evidence="3" type="ORF">J2T10_003347</name>
</gene>
<feature type="chain" id="PRO_5045409435" evidence="2">
    <location>
        <begin position="25"/>
        <end position="148"/>
    </location>
</feature>
<feature type="signal peptide" evidence="2">
    <location>
        <begin position="1"/>
        <end position="24"/>
    </location>
</feature>
<evidence type="ECO:0000313" key="4">
    <source>
        <dbReference type="Proteomes" id="UP001244563"/>
    </source>
</evidence>
<comment type="caution">
    <text evidence="3">The sequence shown here is derived from an EMBL/GenBank/DDBJ whole genome shotgun (WGS) entry which is preliminary data.</text>
</comment>
<evidence type="ECO:0000256" key="2">
    <source>
        <dbReference type="SAM" id="SignalP"/>
    </source>
</evidence>